<dbReference type="InterPro" id="IPR035906">
    <property type="entry name" value="MetI-like_sf"/>
</dbReference>
<keyword evidence="2 7" id="KW-0813">Transport</keyword>
<dbReference type="InterPro" id="IPR025966">
    <property type="entry name" value="OppC_N"/>
</dbReference>
<evidence type="ECO:0000313" key="10">
    <source>
        <dbReference type="Proteomes" id="UP000526125"/>
    </source>
</evidence>
<dbReference type="InterPro" id="IPR000515">
    <property type="entry name" value="MetI-like"/>
</dbReference>
<dbReference type="SUPFAM" id="SSF161098">
    <property type="entry name" value="MetI-like"/>
    <property type="match status" value="1"/>
</dbReference>
<feature type="transmembrane region" description="Helical" evidence="7">
    <location>
        <begin position="127"/>
        <end position="145"/>
    </location>
</feature>
<evidence type="ECO:0000256" key="1">
    <source>
        <dbReference type="ARBA" id="ARBA00004651"/>
    </source>
</evidence>
<feature type="transmembrane region" description="Helical" evidence="7">
    <location>
        <begin position="303"/>
        <end position="328"/>
    </location>
</feature>
<dbReference type="Pfam" id="PF12911">
    <property type="entry name" value="OppC_N"/>
    <property type="match status" value="1"/>
</dbReference>
<keyword evidence="5 7" id="KW-1133">Transmembrane helix</keyword>
<dbReference type="AlphaFoldDB" id="A0A7Y6C0T5"/>
<evidence type="ECO:0000256" key="6">
    <source>
        <dbReference type="ARBA" id="ARBA00023136"/>
    </source>
</evidence>
<dbReference type="RefSeq" id="WP_175397345.1">
    <property type="nucleotide sequence ID" value="NZ_JABMCB010000192.1"/>
</dbReference>
<feature type="transmembrane region" description="Helical" evidence="7">
    <location>
        <begin position="467"/>
        <end position="490"/>
    </location>
</feature>
<gene>
    <name evidence="9" type="ORF">HP552_21045</name>
</gene>
<feature type="transmembrane region" description="Helical" evidence="7">
    <location>
        <begin position="52"/>
        <end position="74"/>
    </location>
</feature>
<feature type="transmembrane region" description="Helical" evidence="7">
    <location>
        <begin position="21"/>
        <end position="40"/>
    </location>
</feature>
<dbReference type="Pfam" id="PF00528">
    <property type="entry name" value="BPD_transp_1"/>
    <property type="match status" value="1"/>
</dbReference>
<feature type="transmembrane region" description="Helical" evidence="7">
    <location>
        <begin position="157"/>
        <end position="180"/>
    </location>
</feature>
<feature type="transmembrane region" description="Helical" evidence="7">
    <location>
        <begin position="340"/>
        <end position="362"/>
    </location>
</feature>
<dbReference type="InterPro" id="IPR050366">
    <property type="entry name" value="BP-dependent_transpt_permease"/>
</dbReference>
<evidence type="ECO:0000256" key="7">
    <source>
        <dbReference type="RuleBase" id="RU363032"/>
    </source>
</evidence>
<dbReference type="GO" id="GO:0005886">
    <property type="term" value="C:plasma membrane"/>
    <property type="evidence" value="ECO:0007669"/>
    <property type="project" value="UniProtKB-SubCell"/>
</dbReference>
<proteinExistence type="inferred from homology"/>
<feature type="transmembrane region" description="Helical" evidence="7">
    <location>
        <begin position="94"/>
        <end position="115"/>
    </location>
</feature>
<dbReference type="CDD" id="cd06261">
    <property type="entry name" value="TM_PBP2"/>
    <property type="match status" value="1"/>
</dbReference>
<dbReference type="EMBL" id="JABMCB010000192">
    <property type="protein sequence ID" value="NUU77705.1"/>
    <property type="molecule type" value="Genomic_DNA"/>
</dbReference>
<feature type="transmembrane region" description="Helical" evidence="7">
    <location>
        <begin position="423"/>
        <end position="447"/>
    </location>
</feature>
<evidence type="ECO:0000256" key="5">
    <source>
        <dbReference type="ARBA" id="ARBA00022989"/>
    </source>
</evidence>
<sequence length="504" mass="55673">MTKSGSLTQEARFRLKSSSEYSQASFAWVTSLLLTVLLLFNSYDLGRQEFRPFLLTALFIYLFFTIIQSVLMLLIRKDLIRHGHVSASTRRVAWIQLLAICSGNIFIVTAAFHLIKKAKQVEYTFAVYMLLTQLFVIGVSALNMFKPYVSDTFFPAMAALLLILVIDLVVLIIVAQYTAASIIPRWMMGVSILLILTSVTGNVFALLLGISIIGRYRRQGKQKSNFWNDLWDRLAPNVTAMSGMFFIIFLFSISICSFFTFDYSMAVENNYSALLQPPSLAYPLGTDDFGRCLFSRIVFGARISLIVGCLSTIIPVIIGGVLGAFSGFYGRHTDNIIMRLLDVLYAIPGILLAIAIIAAFGANTVNLILALSLGSIPTYARTMRASVLYVSTFEFVEAARALGYNNRSIIFKHIIPNSLAPMIIKSTLTIGGAVIATSSLSYLGLGVEPHIPEWGNILKLGSTYLETHSYLAIYPGLAIILLVLSFNFLGDGLRDALDPKLEKA</sequence>
<dbReference type="GO" id="GO:0055085">
    <property type="term" value="P:transmembrane transport"/>
    <property type="evidence" value="ECO:0007669"/>
    <property type="project" value="InterPro"/>
</dbReference>
<keyword evidence="4 7" id="KW-0812">Transmembrane</keyword>
<evidence type="ECO:0000313" key="9">
    <source>
        <dbReference type="EMBL" id="NUU77705.1"/>
    </source>
</evidence>
<evidence type="ECO:0000256" key="2">
    <source>
        <dbReference type="ARBA" id="ARBA00022448"/>
    </source>
</evidence>
<evidence type="ECO:0000256" key="3">
    <source>
        <dbReference type="ARBA" id="ARBA00022475"/>
    </source>
</evidence>
<keyword evidence="6 7" id="KW-0472">Membrane</keyword>
<reference evidence="9 10" key="1">
    <citation type="submission" date="2020-05" db="EMBL/GenBank/DDBJ databases">
        <title>Genome Sequencing of Type Strains.</title>
        <authorList>
            <person name="Lemaire J.F."/>
            <person name="Inderbitzin P."/>
            <person name="Gregorio O.A."/>
            <person name="Collins S.B."/>
            <person name="Wespe N."/>
            <person name="Knight-Connoni V."/>
        </authorList>
    </citation>
    <scope>NUCLEOTIDE SEQUENCE [LARGE SCALE GENOMIC DNA]</scope>
    <source>
        <strain evidence="9 10">LMG 21957</strain>
    </source>
</reference>
<keyword evidence="10" id="KW-1185">Reference proteome</keyword>
<protein>
    <submittedName>
        <fullName evidence="9">ABC transporter permease</fullName>
    </submittedName>
</protein>
<feature type="transmembrane region" description="Helical" evidence="7">
    <location>
        <begin position="186"/>
        <end position="213"/>
    </location>
</feature>
<keyword evidence="3" id="KW-1003">Cell membrane</keyword>
<comment type="similarity">
    <text evidence="7">Belongs to the binding-protein-dependent transport system permease family.</text>
</comment>
<dbReference type="PANTHER" id="PTHR43386">
    <property type="entry name" value="OLIGOPEPTIDE TRANSPORT SYSTEM PERMEASE PROTEIN APPC"/>
    <property type="match status" value="1"/>
</dbReference>
<comment type="subcellular location">
    <subcellularLocation>
        <location evidence="1 7">Cell membrane</location>
        <topology evidence="1 7">Multi-pass membrane protein</topology>
    </subcellularLocation>
</comment>
<accession>A0A7Y6C0T5</accession>
<name>A0A7Y6C0T5_9BACL</name>
<comment type="caution">
    <text evidence="9">The sequence shown here is derived from an EMBL/GenBank/DDBJ whole genome shotgun (WGS) entry which is preliminary data.</text>
</comment>
<dbReference type="Proteomes" id="UP000526125">
    <property type="component" value="Unassembled WGS sequence"/>
</dbReference>
<organism evidence="9 10">
    <name type="scientific">Paenibacillus xylanilyticus</name>
    <dbReference type="NCBI Taxonomy" id="248903"/>
    <lineage>
        <taxon>Bacteria</taxon>
        <taxon>Bacillati</taxon>
        <taxon>Bacillota</taxon>
        <taxon>Bacilli</taxon>
        <taxon>Bacillales</taxon>
        <taxon>Paenibacillaceae</taxon>
        <taxon>Paenibacillus</taxon>
    </lineage>
</organism>
<evidence type="ECO:0000256" key="4">
    <source>
        <dbReference type="ARBA" id="ARBA00022692"/>
    </source>
</evidence>
<dbReference type="PANTHER" id="PTHR43386:SF1">
    <property type="entry name" value="D,D-DIPEPTIDE TRANSPORT SYSTEM PERMEASE PROTEIN DDPC-RELATED"/>
    <property type="match status" value="1"/>
</dbReference>
<evidence type="ECO:0000259" key="8">
    <source>
        <dbReference type="PROSITE" id="PS50928"/>
    </source>
</evidence>
<dbReference type="Gene3D" id="1.10.3720.10">
    <property type="entry name" value="MetI-like"/>
    <property type="match status" value="1"/>
</dbReference>
<dbReference type="PROSITE" id="PS50928">
    <property type="entry name" value="ABC_TM1"/>
    <property type="match status" value="1"/>
</dbReference>
<feature type="domain" description="ABC transmembrane type-1" evidence="8">
    <location>
        <begin position="301"/>
        <end position="490"/>
    </location>
</feature>
<feature type="transmembrane region" description="Helical" evidence="7">
    <location>
        <begin position="234"/>
        <end position="261"/>
    </location>
</feature>